<dbReference type="Pfam" id="PF01040">
    <property type="entry name" value="UbiA"/>
    <property type="match status" value="1"/>
</dbReference>
<dbReference type="Proteomes" id="UP000054383">
    <property type="component" value="Unassembled WGS sequence"/>
</dbReference>
<organism evidence="6 7">
    <name type="scientific">Talaromyces islandicus</name>
    <name type="common">Penicillium islandicum</name>
    <dbReference type="NCBI Taxonomy" id="28573"/>
    <lineage>
        <taxon>Eukaryota</taxon>
        <taxon>Fungi</taxon>
        <taxon>Dikarya</taxon>
        <taxon>Ascomycota</taxon>
        <taxon>Pezizomycotina</taxon>
        <taxon>Eurotiomycetes</taxon>
        <taxon>Eurotiomycetidae</taxon>
        <taxon>Eurotiales</taxon>
        <taxon>Trichocomaceae</taxon>
        <taxon>Talaromyces</taxon>
        <taxon>Talaromyces sect. Islandici</taxon>
    </lineage>
</organism>
<dbReference type="CDD" id="cd13965">
    <property type="entry name" value="PT_UbiA_3"/>
    <property type="match status" value="1"/>
</dbReference>
<dbReference type="PANTHER" id="PTHR42723">
    <property type="entry name" value="CHLOROPHYLL SYNTHASE"/>
    <property type="match status" value="1"/>
</dbReference>
<dbReference type="GO" id="GO:0016020">
    <property type="term" value="C:membrane"/>
    <property type="evidence" value="ECO:0007669"/>
    <property type="project" value="UniProtKB-SubCell"/>
</dbReference>
<gene>
    <name evidence="6" type="ORF">PISL3812_02028</name>
</gene>
<reference evidence="6 7" key="1">
    <citation type="submission" date="2015-04" db="EMBL/GenBank/DDBJ databases">
        <authorList>
            <person name="Syromyatnikov M.Y."/>
            <person name="Popov V.N."/>
        </authorList>
    </citation>
    <scope>NUCLEOTIDE SEQUENCE [LARGE SCALE GENOMIC DNA]</scope>
    <source>
        <strain evidence="6">WF-38-12</strain>
    </source>
</reference>
<accession>A0A0U1LNR3</accession>
<dbReference type="AlphaFoldDB" id="A0A0U1LNR3"/>
<evidence type="ECO:0000313" key="6">
    <source>
        <dbReference type="EMBL" id="CRG84839.1"/>
    </source>
</evidence>
<feature type="transmembrane region" description="Helical" evidence="5">
    <location>
        <begin position="112"/>
        <end position="144"/>
    </location>
</feature>
<evidence type="ECO:0000313" key="7">
    <source>
        <dbReference type="Proteomes" id="UP000054383"/>
    </source>
</evidence>
<feature type="transmembrane region" description="Helical" evidence="5">
    <location>
        <begin position="156"/>
        <end position="174"/>
    </location>
</feature>
<sequence length="302" mass="33291">MSSQPPIRLAHLPSLVWEFTESDFSTFVIPNTAFGVLAALAAPALADCVESPGIWPLLVKGAPRILLFNWANLVVFDLANQRLPESVKEDLLNKPWRPLPQGHISPTQARQLLLGAVPAALAVSAALGVGSESAIIMLLIWMYNDLKGGDELTRDPIIAAGYVVFLVSSLQIAIKTTTATTVNISTTGYHWLGIVGGIIVTTMQIQDLKDQVGDRARERKTWPLVIGDRSSRRWIAACVVFWTFTCIFFWSAPPWMAAIPILLGIWTAVGVLRKTGDAQVWRRWCLWQVSLYALPPLCSFFV</sequence>
<evidence type="ECO:0000256" key="5">
    <source>
        <dbReference type="SAM" id="Phobius"/>
    </source>
</evidence>
<keyword evidence="4 5" id="KW-0472">Membrane</keyword>
<dbReference type="STRING" id="28573.A0A0U1LNR3"/>
<name>A0A0U1LNR3_TALIS</name>
<evidence type="ECO:0000256" key="1">
    <source>
        <dbReference type="ARBA" id="ARBA00004141"/>
    </source>
</evidence>
<dbReference type="InterPro" id="IPR050475">
    <property type="entry name" value="Prenyltransferase_related"/>
</dbReference>
<keyword evidence="7" id="KW-1185">Reference proteome</keyword>
<keyword evidence="3 5" id="KW-1133">Transmembrane helix</keyword>
<dbReference type="OrthoDB" id="434972at2759"/>
<evidence type="ECO:0000256" key="2">
    <source>
        <dbReference type="ARBA" id="ARBA00022692"/>
    </source>
</evidence>
<dbReference type="OMA" id="TTMQIQD"/>
<keyword evidence="2 5" id="KW-0812">Transmembrane</keyword>
<evidence type="ECO:0000256" key="3">
    <source>
        <dbReference type="ARBA" id="ARBA00022989"/>
    </source>
</evidence>
<comment type="subcellular location">
    <subcellularLocation>
        <location evidence="1">Membrane</location>
        <topology evidence="1">Multi-pass membrane protein</topology>
    </subcellularLocation>
</comment>
<evidence type="ECO:0000256" key="4">
    <source>
        <dbReference type="ARBA" id="ARBA00023136"/>
    </source>
</evidence>
<proteinExistence type="predicted"/>
<feature type="transmembrane region" description="Helical" evidence="5">
    <location>
        <begin position="257"/>
        <end position="273"/>
    </location>
</feature>
<dbReference type="EMBL" id="CVMT01000002">
    <property type="protein sequence ID" value="CRG84839.1"/>
    <property type="molecule type" value="Genomic_DNA"/>
</dbReference>
<dbReference type="PANTHER" id="PTHR42723:SF1">
    <property type="entry name" value="CHLOROPHYLL SYNTHASE, CHLOROPLASTIC"/>
    <property type="match status" value="1"/>
</dbReference>
<protein>
    <recommendedName>
        <fullName evidence="8">Digeranylgeranylglyceryl phosphate synthase</fullName>
    </recommendedName>
</protein>
<dbReference type="InterPro" id="IPR000537">
    <property type="entry name" value="UbiA_prenyltransferase"/>
</dbReference>
<feature type="transmembrane region" description="Helical" evidence="5">
    <location>
        <begin position="234"/>
        <end position="251"/>
    </location>
</feature>
<evidence type="ECO:0008006" key="8">
    <source>
        <dbReference type="Google" id="ProtNLM"/>
    </source>
</evidence>
<dbReference type="GO" id="GO:0016765">
    <property type="term" value="F:transferase activity, transferring alkyl or aryl (other than methyl) groups"/>
    <property type="evidence" value="ECO:0007669"/>
    <property type="project" value="InterPro"/>
</dbReference>